<dbReference type="SMART" id="SM00355">
    <property type="entry name" value="ZnF_C2H2"/>
    <property type="match status" value="13"/>
</dbReference>
<feature type="domain" description="C2H2-type" evidence="12">
    <location>
        <begin position="203"/>
        <end position="230"/>
    </location>
</feature>
<dbReference type="PANTHER" id="PTHR24393">
    <property type="entry name" value="ZINC FINGER PROTEIN"/>
    <property type="match status" value="1"/>
</dbReference>
<dbReference type="Proteomes" id="UP001642540">
    <property type="component" value="Unassembled WGS sequence"/>
</dbReference>
<dbReference type="Gene3D" id="3.30.160.60">
    <property type="entry name" value="Classic Zinc Finger"/>
    <property type="match status" value="10"/>
</dbReference>
<feature type="domain" description="C2H2-type" evidence="12">
    <location>
        <begin position="4"/>
        <end position="31"/>
    </location>
</feature>
<evidence type="ECO:0000256" key="10">
    <source>
        <dbReference type="ARBA" id="ARBA00023242"/>
    </source>
</evidence>
<dbReference type="PROSITE" id="PS50157">
    <property type="entry name" value="ZINC_FINGER_C2H2_2"/>
    <property type="match status" value="9"/>
</dbReference>
<evidence type="ECO:0000256" key="11">
    <source>
        <dbReference type="PROSITE-ProRule" id="PRU00042"/>
    </source>
</evidence>
<feature type="domain" description="C2H2-type" evidence="12">
    <location>
        <begin position="147"/>
        <end position="174"/>
    </location>
</feature>
<keyword evidence="14" id="KW-1185">Reference proteome</keyword>
<keyword evidence="6" id="KW-0862">Zinc</keyword>
<dbReference type="InterPro" id="IPR036236">
    <property type="entry name" value="Znf_C2H2_sf"/>
</dbReference>
<comment type="subcellular location">
    <subcellularLocation>
        <location evidence="1">Nucleus</location>
    </subcellularLocation>
</comment>
<feature type="domain" description="C2H2-type" evidence="12">
    <location>
        <begin position="60"/>
        <end position="87"/>
    </location>
</feature>
<evidence type="ECO:0000313" key="13">
    <source>
        <dbReference type="EMBL" id="CAL8129164.1"/>
    </source>
</evidence>
<dbReference type="SUPFAM" id="SSF57667">
    <property type="entry name" value="beta-beta-alpha zinc fingers"/>
    <property type="match status" value="6"/>
</dbReference>
<keyword evidence="4" id="KW-0677">Repeat</keyword>
<name>A0ABP1RJG1_9HEXA</name>
<sequence length="433" mass="50692">MTSVKCAVCPKTFNKPSQLAIHFRTHTGERPFACKICNLKFKSQGQVTLHSKSHSDIKPFSCLWCDKSFKFFNSLVNHLLGHTNEKPYFCKKCPKEYSLLQSLHFHVFDKHGERNGRKWECEKCKKWVYSSSHLKKHMGIHNGERAFDCSICGKTFRQRTELKSHLKVHSEKLISCPKCPKTFRTSNGLRVHIANIHSNVRPYNCELCGNSYATKQRRDQHTTSHLNEKPYPCTKCEKRFTSLQSLHYHLKPHHDKKKDVKCPKCPRLFVTQGQQGRHYRKIRGNPSEGRFACLFCPKRFLYEQDWEGHVRSHLNERPYFCKLCPFSTGSSSNHKTHLIRVHKMTLWVNVEGKKQLRTKAPAKRFPCKICKREFVTNNGLAFHSIADCETTLFSCIFCDKKIKDNNFMTFRPFVCPLPWTHKRETILLLQVSE</sequence>
<keyword evidence="10" id="KW-0539">Nucleus</keyword>
<dbReference type="Pfam" id="PF00096">
    <property type="entry name" value="zf-C2H2"/>
    <property type="match status" value="3"/>
</dbReference>
<proteinExistence type="inferred from homology"/>
<organism evidence="13 14">
    <name type="scientific">Orchesella dallaii</name>
    <dbReference type="NCBI Taxonomy" id="48710"/>
    <lineage>
        <taxon>Eukaryota</taxon>
        <taxon>Metazoa</taxon>
        <taxon>Ecdysozoa</taxon>
        <taxon>Arthropoda</taxon>
        <taxon>Hexapoda</taxon>
        <taxon>Collembola</taxon>
        <taxon>Entomobryomorpha</taxon>
        <taxon>Entomobryoidea</taxon>
        <taxon>Orchesellidae</taxon>
        <taxon>Orchesellinae</taxon>
        <taxon>Orchesella</taxon>
    </lineage>
</organism>
<dbReference type="PROSITE" id="PS00028">
    <property type="entry name" value="ZINC_FINGER_C2H2_1"/>
    <property type="match status" value="10"/>
</dbReference>
<evidence type="ECO:0000256" key="3">
    <source>
        <dbReference type="ARBA" id="ARBA00022723"/>
    </source>
</evidence>
<gene>
    <name evidence="13" type="ORF">ODALV1_LOCUS22927</name>
</gene>
<evidence type="ECO:0000256" key="9">
    <source>
        <dbReference type="ARBA" id="ARBA00023163"/>
    </source>
</evidence>
<evidence type="ECO:0000256" key="5">
    <source>
        <dbReference type="ARBA" id="ARBA00022771"/>
    </source>
</evidence>
<feature type="domain" description="C2H2-type" evidence="12">
    <location>
        <begin position="32"/>
        <end position="59"/>
    </location>
</feature>
<reference evidence="13 14" key="1">
    <citation type="submission" date="2024-08" db="EMBL/GenBank/DDBJ databases">
        <authorList>
            <person name="Cucini C."/>
            <person name="Frati F."/>
        </authorList>
    </citation>
    <scope>NUCLEOTIDE SEQUENCE [LARGE SCALE GENOMIC DNA]</scope>
</reference>
<dbReference type="EMBL" id="CAXLJM020000076">
    <property type="protein sequence ID" value="CAL8129164.1"/>
    <property type="molecule type" value="Genomic_DNA"/>
</dbReference>
<dbReference type="InterPro" id="IPR013087">
    <property type="entry name" value="Znf_C2H2_type"/>
</dbReference>
<keyword evidence="8" id="KW-0238">DNA-binding</keyword>
<keyword evidence="5 11" id="KW-0863">Zinc-finger</keyword>
<dbReference type="PANTHER" id="PTHR24393:SF15">
    <property type="entry name" value="IP01243P-RELATED"/>
    <property type="match status" value="1"/>
</dbReference>
<evidence type="ECO:0000256" key="7">
    <source>
        <dbReference type="ARBA" id="ARBA00023015"/>
    </source>
</evidence>
<evidence type="ECO:0000256" key="8">
    <source>
        <dbReference type="ARBA" id="ARBA00023125"/>
    </source>
</evidence>
<feature type="domain" description="C2H2-type" evidence="12">
    <location>
        <begin position="231"/>
        <end position="258"/>
    </location>
</feature>
<evidence type="ECO:0000256" key="6">
    <source>
        <dbReference type="ARBA" id="ARBA00022833"/>
    </source>
</evidence>
<evidence type="ECO:0000256" key="4">
    <source>
        <dbReference type="ARBA" id="ARBA00022737"/>
    </source>
</evidence>
<evidence type="ECO:0000313" key="14">
    <source>
        <dbReference type="Proteomes" id="UP001642540"/>
    </source>
</evidence>
<protein>
    <recommendedName>
        <fullName evidence="12">C2H2-type domain-containing protein</fullName>
    </recommendedName>
</protein>
<comment type="caution">
    <text evidence="13">The sequence shown here is derived from an EMBL/GenBank/DDBJ whole genome shotgun (WGS) entry which is preliminary data.</text>
</comment>
<keyword evidence="7" id="KW-0805">Transcription regulation</keyword>
<comment type="similarity">
    <text evidence="2">Belongs to the krueppel C2H2-type zinc-finger protein family.</text>
</comment>
<evidence type="ECO:0000259" key="12">
    <source>
        <dbReference type="PROSITE" id="PS50157"/>
    </source>
</evidence>
<feature type="domain" description="C2H2-type" evidence="12">
    <location>
        <begin position="174"/>
        <end position="202"/>
    </location>
</feature>
<dbReference type="Pfam" id="PF13912">
    <property type="entry name" value="zf-C2H2_6"/>
    <property type="match status" value="2"/>
</dbReference>
<feature type="domain" description="C2H2-type" evidence="12">
    <location>
        <begin position="119"/>
        <end position="146"/>
    </location>
</feature>
<keyword evidence="9" id="KW-0804">Transcription</keyword>
<feature type="domain" description="C2H2-type" evidence="12">
    <location>
        <begin position="291"/>
        <end position="318"/>
    </location>
</feature>
<accession>A0ABP1RJG1</accession>
<evidence type="ECO:0000256" key="1">
    <source>
        <dbReference type="ARBA" id="ARBA00004123"/>
    </source>
</evidence>
<evidence type="ECO:0000256" key="2">
    <source>
        <dbReference type="ARBA" id="ARBA00006991"/>
    </source>
</evidence>
<keyword evidence="3" id="KW-0479">Metal-binding</keyword>